<dbReference type="Proteomes" id="UP000433483">
    <property type="component" value="Unassembled WGS sequence"/>
</dbReference>
<keyword evidence="12" id="KW-1185">Reference proteome</keyword>
<evidence type="ECO:0000313" key="11">
    <source>
        <dbReference type="Proteomes" id="UP000429523"/>
    </source>
</evidence>
<dbReference type="Proteomes" id="UP000437068">
    <property type="component" value="Unassembled WGS sequence"/>
</dbReference>
<dbReference type="Proteomes" id="UP000488956">
    <property type="component" value="Unassembled WGS sequence"/>
</dbReference>
<evidence type="ECO:0000313" key="12">
    <source>
        <dbReference type="Proteomes" id="UP000433483"/>
    </source>
</evidence>
<dbReference type="Proteomes" id="UP000440367">
    <property type="component" value="Unassembled WGS sequence"/>
</dbReference>
<evidence type="ECO:0000313" key="20">
    <source>
        <dbReference type="Proteomes" id="UP000488956"/>
    </source>
</evidence>
<protein>
    <submittedName>
        <fullName evidence="1">Uncharacterized protein</fullName>
    </submittedName>
</protein>
<evidence type="ECO:0000313" key="2">
    <source>
        <dbReference type="EMBL" id="KAE8954059.1"/>
    </source>
</evidence>
<organism evidence="1 11">
    <name type="scientific">Phytophthora fragariae</name>
    <dbReference type="NCBI Taxonomy" id="53985"/>
    <lineage>
        <taxon>Eukaryota</taxon>
        <taxon>Sar</taxon>
        <taxon>Stramenopiles</taxon>
        <taxon>Oomycota</taxon>
        <taxon>Peronosporomycetes</taxon>
        <taxon>Peronosporales</taxon>
        <taxon>Peronosporaceae</taxon>
        <taxon>Phytophthora</taxon>
    </lineage>
</organism>
<dbReference type="Proteomes" id="UP000429523">
    <property type="component" value="Unassembled WGS sequence"/>
</dbReference>
<dbReference type="EMBL" id="QXGB01006843">
    <property type="protein sequence ID" value="KAE9160101.1"/>
    <property type="molecule type" value="Genomic_DNA"/>
</dbReference>
<evidence type="ECO:0000313" key="4">
    <source>
        <dbReference type="EMBL" id="KAE9054722.1"/>
    </source>
</evidence>
<evidence type="ECO:0000313" key="17">
    <source>
        <dbReference type="Proteomes" id="UP000460718"/>
    </source>
</evidence>
<accession>A0A6A3DH37</accession>
<dbReference type="Proteomes" id="UP000440732">
    <property type="component" value="Unassembled WGS sequence"/>
</dbReference>
<evidence type="ECO:0000313" key="15">
    <source>
        <dbReference type="Proteomes" id="UP000440732"/>
    </source>
</evidence>
<dbReference type="EMBL" id="QXGC01009457">
    <property type="protein sequence ID" value="KAE9157625.1"/>
    <property type="molecule type" value="Genomic_DNA"/>
</dbReference>
<evidence type="ECO:0000313" key="18">
    <source>
        <dbReference type="Proteomes" id="UP000476176"/>
    </source>
</evidence>
<dbReference type="EMBL" id="QXFW01009405">
    <property type="protein sequence ID" value="KAE8954059.1"/>
    <property type="molecule type" value="Genomic_DNA"/>
</dbReference>
<dbReference type="Proteomes" id="UP000476176">
    <property type="component" value="Unassembled WGS sequence"/>
</dbReference>
<evidence type="ECO:0000313" key="6">
    <source>
        <dbReference type="EMBL" id="KAE9157625.1"/>
    </source>
</evidence>
<evidence type="ECO:0000313" key="13">
    <source>
        <dbReference type="Proteomes" id="UP000437068"/>
    </source>
</evidence>
<dbReference type="Proteomes" id="UP000486351">
    <property type="component" value="Unassembled WGS sequence"/>
</dbReference>
<evidence type="ECO:0000313" key="14">
    <source>
        <dbReference type="Proteomes" id="UP000440367"/>
    </source>
</evidence>
<dbReference type="Proteomes" id="UP000441208">
    <property type="component" value="Unassembled WGS sequence"/>
</dbReference>
<name>A0A6A3DH37_9STRA</name>
<dbReference type="EMBL" id="QXFZ01009411">
    <property type="protein sequence ID" value="KAE9054722.1"/>
    <property type="molecule type" value="Genomic_DNA"/>
</dbReference>
<dbReference type="EMBL" id="QXGA01009669">
    <property type="protein sequence ID" value="KAE9056287.1"/>
    <property type="molecule type" value="Genomic_DNA"/>
</dbReference>
<evidence type="ECO:0000313" key="16">
    <source>
        <dbReference type="Proteomes" id="UP000441208"/>
    </source>
</evidence>
<proteinExistence type="predicted"/>
<evidence type="ECO:0000313" key="7">
    <source>
        <dbReference type="EMBL" id="KAE9159582.1"/>
    </source>
</evidence>
<dbReference type="AlphaFoldDB" id="A0A6A3DH37"/>
<evidence type="ECO:0000313" key="1">
    <source>
        <dbReference type="EMBL" id="KAE8917860.1"/>
    </source>
</evidence>
<evidence type="ECO:0000313" key="19">
    <source>
        <dbReference type="Proteomes" id="UP000486351"/>
    </source>
</evidence>
<reference evidence="11 12" key="1">
    <citation type="submission" date="2018-08" db="EMBL/GenBank/DDBJ databases">
        <title>Genomic investigation of the strawberry pathogen Phytophthora fragariae indicates pathogenicity is determined by transcriptional variation in three key races.</title>
        <authorList>
            <person name="Adams T.M."/>
            <person name="Armitage A.D."/>
            <person name="Sobczyk M.K."/>
            <person name="Bates H.J."/>
            <person name="Dunwell J.M."/>
            <person name="Nellist C.F."/>
            <person name="Harrison R.J."/>
        </authorList>
    </citation>
    <scope>NUCLEOTIDE SEQUENCE [LARGE SCALE GENOMIC DNA]</scope>
    <source>
        <strain evidence="9 13">A4</strain>
        <strain evidence="7 14">BC-1</strain>
        <strain evidence="6 18">BC-23</strain>
        <strain evidence="8 12">NOV-27</strain>
        <strain evidence="5 15">NOV-5</strain>
        <strain evidence="4 16">NOV-71</strain>
        <strain evidence="10 19">NOV-77</strain>
        <strain evidence="1 11">NOV-9</strain>
        <strain evidence="3 20">ONT-3</strain>
        <strain evidence="2 17">SCRP245</strain>
    </source>
</reference>
<dbReference type="EMBL" id="QXGD01008197">
    <property type="protein sequence ID" value="KAE9159582.1"/>
    <property type="molecule type" value="Genomic_DNA"/>
</dbReference>
<dbReference type="EMBL" id="QXGE01009518">
    <property type="protein sequence ID" value="KAE9260644.1"/>
    <property type="molecule type" value="Genomic_DNA"/>
</dbReference>
<evidence type="ECO:0000313" key="8">
    <source>
        <dbReference type="EMBL" id="KAE9160101.1"/>
    </source>
</evidence>
<dbReference type="EMBL" id="QXGF01006523">
    <property type="protein sequence ID" value="KAE8917860.1"/>
    <property type="molecule type" value="Genomic_DNA"/>
</dbReference>
<evidence type="ECO:0000313" key="3">
    <source>
        <dbReference type="EMBL" id="KAE9054705.1"/>
    </source>
</evidence>
<gene>
    <name evidence="9" type="ORF">PF001_g32660</name>
    <name evidence="7" type="ORF">PF002_g32827</name>
    <name evidence="6" type="ORF">PF004_g32150</name>
    <name evidence="8" type="ORF">PF005_g31787</name>
    <name evidence="5" type="ORF">PF006_g32724</name>
    <name evidence="4" type="ORF">PF007_g32547</name>
    <name evidence="10" type="ORF">PF008_g32898</name>
    <name evidence="1" type="ORF">PF009_g31822</name>
    <name evidence="3" type="ORF">PF010_g32418</name>
    <name evidence="2" type="ORF">PF011_g32224</name>
</gene>
<evidence type="ECO:0000313" key="9">
    <source>
        <dbReference type="EMBL" id="KAE9260644.1"/>
    </source>
</evidence>
<dbReference type="EMBL" id="QXFX01009378">
    <property type="protein sequence ID" value="KAE9054705.1"/>
    <property type="molecule type" value="Genomic_DNA"/>
</dbReference>
<evidence type="ECO:0000313" key="5">
    <source>
        <dbReference type="EMBL" id="KAE9056287.1"/>
    </source>
</evidence>
<dbReference type="Proteomes" id="UP000460718">
    <property type="component" value="Unassembled WGS sequence"/>
</dbReference>
<comment type="caution">
    <text evidence="1">The sequence shown here is derived from an EMBL/GenBank/DDBJ whole genome shotgun (WGS) entry which is preliminary data.</text>
</comment>
<dbReference type="EMBL" id="QXFY01010383">
    <property type="protein sequence ID" value="KAE9261272.1"/>
    <property type="molecule type" value="Genomic_DNA"/>
</dbReference>
<evidence type="ECO:0000313" key="10">
    <source>
        <dbReference type="EMBL" id="KAE9261272.1"/>
    </source>
</evidence>
<sequence length="53" mass="5972">MMYRYCRLLKHLATTDDAPADVLPAPTSNKRLLALLKDLKKIKSVSKAIQETT</sequence>